<proteinExistence type="predicted"/>
<reference evidence="1 2" key="1">
    <citation type="journal article" date="2013" name="Genome Announc.">
        <title>Draft Genome Sequence for Desulfovibrio africanus Strain PCS.</title>
        <authorList>
            <person name="Brown S.D."/>
            <person name="Utturkar S.M."/>
            <person name="Arkin A.P."/>
            <person name="Deutschbauer A.M."/>
            <person name="Elias D.A."/>
            <person name="Hazen T.C."/>
            <person name="Chakraborty R."/>
        </authorList>
    </citation>
    <scope>NUCLEOTIDE SEQUENCE [LARGE SCALE GENOMIC DNA]</scope>
    <source>
        <strain evidence="1 2">PCS</strain>
    </source>
</reference>
<sequence length="202" mass="23665">MKVLFSKKFDLNLDCKFIGKRTDIQEVKNFFELLLLILVKKTFGDNINADLESISHDLPIPSCVYLDSGRLVLPVECKTGIYTLEFYMRRDLPLLFCDMYSRVEQSIACEGYSKPYMLTWFEPASNLLPIGRSRPSRDLDSTWQAHQRQKQRFTFLNPGDSFDYHAERVYWGFLALVHDLDMIGFSLEELNEYLRCKAIYLS</sequence>
<accession>M5PRX6</accession>
<dbReference type="Proteomes" id="UP000011922">
    <property type="component" value="Unassembled WGS sequence"/>
</dbReference>
<name>M5PRX6_DESAF</name>
<dbReference type="EMBL" id="AOSV01000020">
    <property type="protein sequence ID" value="EMG37142.1"/>
    <property type="molecule type" value="Genomic_DNA"/>
</dbReference>
<dbReference type="RefSeq" id="WP_005986679.1">
    <property type="nucleotide sequence ID" value="NZ_AOSV01000020.1"/>
</dbReference>
<comment type="caution">
    <text evidence="1">The sequence shown here is derived from an EMBL/GenBank/DDBJ whole genome shotgun (WGS) entry which is preliminary data.</text>
</comment>
<evidence type="ECO:0000313" key="1">
    <source>
        <dbReference type="EMBL" id="EMG37142.1"/>
    </source>
</evidence>
<gene>
    <name evidence="1" type="ORF">PCS_01978</name>
</gene>
<dbReference type="AlphaFoldDB" id="M5PRX6"/>
<evidence type="ECO:0000313" key="2">
    <source>
        <dbReference type="Proteomes" id="UP000011922"/>
    </source>
</evidence>
<organism evidence="1 2">
    <name type="scientific">Desulfocurvibacter africanus PCS</name>
    <dbReference type="NCBI Taxonomy" id="1262666"/>
    <lineage>
        <taxon>Bacteria</taxon>
        <taxon>Pseudomonadati</taxon>
        <taxon>Thermodesulfobacteriota</taxon>
        <taxon>Desulfovibrionia</taxon>
        <taxon>Desulfovibrionales</taxon>
        <taxon>Desulfovibrionaceae</taxon>
        <taxon>Desulfocurvibacter</taxon>
    </lineage>
</organism>
<protein>
    <submittedName>
        <fullName evidence="1">Uncharacterized protein</fullName>
    </submittedName>
</protein>